<name>G5A2P4_PHYSP</name>
<dbReference type="Proteomes" id="UP000002640">
    <property type="component" value="Unassembled WGS sequence"/>
</dbReference>
<reference evidence="1 2" key="1">
    <citation type="journal article" date="2006" name="Science">
        <title>Phytophthora genome sequences uncover evolutionary origins and mechanisms of pathogenesis.</title>
        <authorList>
            <person name="Tyler B.M."/>
            <person name="Tripathy S."/>
            <person name="Zhang X."/>
            <person name="Dehal P."/>
            <person name="Jiang R.H."/>
            <person name="Aerts A."/>
            <person name="Arredondo F.D."/>
            <person name="Baxter L."/>
            <person name="Bensasson D."/>
            <person name="Beynon J.L."/>
            <person name="Chapman J."/>
            <person name="Damasceno C.M."/>
            <person name="Dorrance A.E."/>
            <person name="Dou D."/>
            <person name="Dickerman A.W."/>
            <person name="Dubchak I.L."/>
            <person name="Garbelotto M."/>
            <person name="Gijzen M."/>
            <person name="Gordon S.G."/>
            <person name="Govers F."/>
            <person name="Grunwald N.J."/>
            <person name="Huang W."/>
            <person name="Ivors K.L."/>
            <person name="Jones R.W."/>
            <person name="Kamoun S."/>
            <person name="Krampis K."/>
            <person name="Lamour K.H."/>
            <person name="Lee M.K."/>
            <person name="McDonald W.H."/>
            <person name="Medina M."/>
            <person name="Meijer H.J."/>
            <person name="Nordberg E.K."/>
            <person name="Maclean D.J."/>
            <person name="Ospina-Giraldo M.D."/>
            <person name="Morris P.F."/>
            <person name="Phuntumart V."/>
            <person name="Putnam N.H."/>
            <person name="Rash S."/>
            <person name="Rose J.K."/>
            <person name="Sakihama Y."/>
            <person name="Salamov A.A."/>
            <person name="Savidor A."/>
            <person name="Scheuring C.F."/>
            <person name="Smith B.M."/>
            <person name="Sobral B.W."/>
            <person name="Terry A."/>
            <person name="Torto-Alalibo T.A."/>
            <person name="Win J."/>
            <person name="Xu Z."/>
            <person name="Zhang H."/>
            <person name="Grigoriev I.V."/>
            <person name="Rokhsar D.S."/>
            <person name="Boore J.L."/>
        </authorList>
    </citation>
    <scope>NUCLEOTIDE SEQUENCE [LARGE SCALE GENOMIC DNA]</scope>
    <source>
        <strain evidence="1 2">P6497</strain>
    </source>
</reference>
<sequence length="95" mass="11446">ASNYVYIGQMKKLSWILQHRLDNRHRMHKQRTRWQYIHIVGILSKARTCLQSTLFCSMYVMRVYYSCKIHKRISFIALDEQPIQHKITKCVEGCD</sequence>
<dbReference type="KEGG" id="psoj:PHYSODRAFT_521489"/>
<dbReference type="AlphaFoldDB" id="G5A2P4"/>
<feature type="non-terminal residue" evidence="1">
    <location>
        <position position="1"/>
    </location>
</feature>
<organism evidence="1 2">
    <name type="scientific">Phytophthora sojae (strain P6497)</name>
    <name type="common">Soybean stem and root rot agent</name>
    <name type="synonym">Phytophthora megasperma f. sp. glycines</name>
    <dbReference type="NCBI Taxonomy" id="1094619"/>
    <lineage>
        <taxon>Eukaryota</taxon>
        <taxon>Sar</taxon>
        <taxon>Stramenopiles</taxon>
        <taxon>Oomycota</taxon>
        <taxon>Peronosporomycetes</taxon>
        <taxon>Peronosporales</taxon>
        <taxon>Peronosporaceae</taxon>
        <taxon>Phytophthora</taxon>
    </lineage>
</organism>
<dbReference type="InParanoid" id="G5A2P4"/>
<protein>
    <submittedName>
        <fullName evidence="1">Uncharacterized protein</fullName>
    </submittedName>
</protein>
<dbReference type="GeneID" id="20660405"/>
<evidence type="ECO:0000313" key="2">
    <source>
        <dbReference type="Proteomes" id="UP000002640"/>
    </source>
</evidence>
<keyword evidence="2" id="KW-1185">Reference proteome</keyword>
<gene>
    <name evidence="1" type="ORF">PHYSODRAFT_521489</name>
</gene>
<evidence type="ECO:0000313" key="1">
    <source>
        <dbReference type="EMBL" id="EGZ09934.1"/>
    </source>
</evidence>
<dbReference type="EMBL" id="JH159159">
    <property type="protein sequence ID" value="EGZ09934.1"/>
    <property type="molecule type" value="Genomic_DNA"/>
</dbReference>
<accession>G5A2P4</accession>
<proteinExistence type="predicted"/>
<dbReference type="RefSeq" id="XP_009534795.1">
    <property type="nucleotide sequence ID" value="XM_009536500.1"/>
</dbReference>